<sequence>ILKTAKKHNVSFAPNKLSTNLKKQLPAWMHLGTPPKTYNKQRNECLKINHKAITAEDLIKIAKHIQRSNNNQDQHSNRKNCKCQDCKKDRQKGCTNPHNCAQIAKEILSKINPILNPLTCPKKDKLTLTHTRIEKNRRAIISKRGDIIFDPSVMIKTSLAECFRIF</sequence>
<feature type="non-terminal residue" evidence="1">
    <location>
        <position position="1"/>
    </location>
</feature>
<evidence type="ECO:0000313" key="2">
    <source>
        <dbReference type="Proteomes" id="UP000790709"/>
    </source>
</evidence>
<accession>A0ACB8B0U1</accession>
<comment type="caution">
    <text evidence="1">The sequence shown here is derived from an EMBL/GenBank/DDBJ whole genome shotgun (WGS) entry which is preliminary data.</text>
</comment>
<protein>
    <submittedName>
        <fullName evidence="1">Uncharacterized protein</fullName>
    </submittedName>
</protein>
<dbReference type="Proteomes" id="UP000790709">
    <property type="component" value="Unassembled WGS sequence"/>
</dbReference>
<gene>
    <name evidence="1" type="ORF">BV22DRAFT_993416</name>
</gene>
<proteinExistence type="predicted"/>
<dbReference type="EMBL" id="MU266703">
    <property type="protein sequence ID" value="KAH7919029.1"/>
    <property type="molecule type" value="Genomic_DNA"/>
</dbReference>
<evidence type="ECO:0000313" key="1">
    <source>
        <dbReference type="EMBL" id="KAH7919029.1"/>
    </source>
</evidence>
<name>A0ACB8B0U1_9AGAM</name>
<feature type="non-terminal residue" evidence="1">
    <location>
        <position position="166"/>
    </location>
</feature>
<organism evidence="1 2">
    <name type="scientific">Leucogyrophana mollusca</name>
    <dbReference type="NCBI Taxonomy" id="85980"/>
    <lineage>
        <taxon>Eukaryota</taxon>
        <taxon>Fungi</taxon>
        <taxon>Dikarya</taxon>
        <taxon>Basidiomycota</taxon>
        <taxon>Agaricomycotina</taxon>
        <taxon>Agaricomycetes</taxon>
        <taxon>Agaricomycetidae</taxon>
        <taxon>Boletales</taxon>
        <taxon>Boletales incertae sedis</taxon>
        <taxon>Leucogyrophana</taxon>
    </lineage>
</organism>
<reference evidence="1" key="1">
    <citation type="journal article" date="2021" name="New Phytol.">
        <title>Evolutionary innovations through gain and loss of genes in the ectomycorrhizal Boletales.</title>
        <authorList>
            <person name="Wu G."/>
            <person name="Miyauchi S."/>
            <person name="Morin E."/>
            <person name="Kuo A."/>
            <person name="Drula E."/>
            <person name="Varga T."/>
            <person name="Kohler A."/>
            <person name="Feng B."/>
            <person name="Cao Y."/>
            <person name="Lipzen A."/>
            <person name="Daum C."/>
            <person name="Hundley H."/>
            <person name="Pangilinan J."/>
            <person name="Johnson J."/>
            <person name="Barry K."/>
            <person name="LaButti K."/>
            <person name="Ng V."/>
            <person name="Ahrendt S."/>
            <person name="Min B."/>
            <person name="Choi I.G."/>
            <person name="Park H."/>
            <person name="Plett J.M."/>
            <person name="Magnuson J."/>
            <person name="Spatafora J.W."/>
            <person name="Nagy L.G."/>
            <person name="Henrissat B."/>
            <person name="Grigoriev I.V."/>
            <person name="Yang Z.L."/>
            <person name="Xu J."/>
            <person name="Martin F.M."/>
        </authorList>
    </citation>
    <scope>NUCLEOTIDE SEQUENCE</scope>
    <source>
        <strain evidence="1">KUC20120723A-06</strain>
    </source>
</reference>
<keyword evidence="2" id="KW-1185">Reference proteome</keyword>